<accession>A0ABY6T4U9</accession>
<reference evidence="2 3" key="1">
    <citation type="submission" date="2018-12" db="EMBL/GenBank/DDBJ databases">
        <authorList>
            <consortium name="Pathogen Informatics"/>
        </authorList>
    </citation>
    <scope>NUCLEOTIDE SEQUENCE [LARGE SCALE GENOMIC DNA]</scope>
    <source>
        <strain evidence="2 3">NCTC11976</strain>
    </source>
</reference>
<dbReference type="EMBL" id="LR134173">
    <property type="protein sequence ID" value="VEB35511.1"/>
    <property type="molecule type" value="Genomic_DNA"/>
</dbReference>
<feature type="domain" description="FRG" evidence="1">
    <location>
        <begin position="20"/>
        <end position="208"/>
    </location>
</feature>
<keyword evidence="3" id="KW-1185">Reference proteome</keyword>
<dbReference type="Proteomes" id="UP000277577">
    <property type="component" value="Chromosome"/>
</dbReference>
<dbReference type="Pfam" id="PF08867">
    <property type="entry name" value="FRG"/>
    <property type="match status" value="1"/>
</dbReference>
<gene>
    <name evidence="2" type="ORF">NCTC11976_01396</name>
</gene>
<dbReference type="InterPro" id="IPR014966">
    <property type="entry name" value="FRG-dom"/>
</dbReference>
<organism evidence="2 3">
    <name type="scientific">Legionella cherrii</name>
    <dbReference type="NCBI Taxonomy" id="28084"/>
    <lineage>
        <taxon>Bacteria</taxon>
        <taxon>Pseudomonadati</taxon>
        <taxon>Pseudomonadota</taxon>
        <taxon>Gammaproteobacteria</taxon>
        <taxon>Legionellales</taxon>
        <taxon>Legionellaceae</taxon>
        <taxon>Legionella</taxon>
    </lineage>
</organism>
<protein>
    <submittedName>
        <fullName evidence="2">FRG domain</fullName>
    </submittedName>
</protein>
<sequence>MINKTLHCSEELISELSSLQQKDFIFRGHSSGLYRLEPSAFRNDILKKHADIFPSKEISKQWRSSKEVNQVIKFWGQGIPEQIISRVFNYIMHLMHYNFALHTVYLSKKDGKNINDSRLLSIFPKDYWAQEDTFVRFFQYICMGLPYRWDEHGKILQKPSYLEEVTGFDETLPQHYQFKTALIDWSYNPLVAIYFSLGSSLVETKKTERGFYIESSIPSNPSHLSIYAYRQVTFENAAVKIEPAMQEKNNMRLQNQEGTFTRFTNPLKFYLEYGYFPTIEELYKKNRAVSQISFELVRYNLERTLANLKGLKMHIELHGINEFLLFPDPEVTWAY</sequence>
<evidence type="ECO:0000259" key="1">
    <source>
        <dbReference type="SMART" id="SM00901"/>
    </source>
</evidence>
<dbReference type="RefSeq" id="WP_028381129.1">
    <property type="nucleotide sequence ID" value="NZ_CAAAIT010000004.1"/>
</dbReference>
<name>A0ABY6T4U9_9GAMM</name>
<evidence type="ECO:0000313" key="3">
    <source>
        <dbReference type="Proteomes" id="UP000277577"/>
    </source>
</evidence>
<proteinExistence type="predicted"/>
<dbReference type="SMART" id="SM00901">
    <property type="entry name" value="FRG"/>
    <property type="match status" value="1"/>
</dbReference>
<evidence type="ECO:0000313" key="2">
    <source>
        <dbReference type="EMBL" id="VEB35511.1"/>
    </source>
</evidence>